<dbReference type="Gene3D" id="2.40.128.150">
    <property type="entry name" value="Cysteine proteinases"/>
    <property type="match status" value="1"/>
</dbReference>
<name>A0ABU2SDV1_9ACTN</name>
<protein>
    <submittedName>
        <fullName evidence="3">Arylamine N-acetyltransferase</fullName>
    </submittedName>
</protein>
<reference evidence="4" key="1">
    <citation type="submission" date="2023-07" db="EMBL/GenBank/DDBJ databases">
        <title>30 novel species of actinomycetes from the DSMZ collection.</title>
        <authorList>
            <person name="Nouioui I."/>
        </authorList>
    </citation>
    <scope>NUCLEOTIDE SEQUENCE [LARGE SCALE GENOMIC DNA]</scope>
    <source>
        <strain evidence="4">DSM 41886</strain>
    </source>
</reference>
<dbReference type="PRINTS" id="PR01543">
    <property type="entry name" value="ANATRNSFRASE"/>
</dbReference>
<dbReference type="PANTHER" id="PTHR11786">
    <property type="entry name" value="N-HYDROXYARYLAMINE O-ACETYLTRANSFERASE"/>
    <property type="match status" value="1"/>
</dbReference>
<keyword evidence="4" id="KW-1185">Reference proteome</keyword>
<dbReference type="Gene3D" id="3.30.2140.10">
    <property type="entry name" value="Arylamine N-acetyltransferase"/>
    <property type="match status" value="1"/>
</dbReference>
<dbReference type="InterPro" id="IPR038765">
    <property type="entry name" value="Papain-like_cys_pep_sf"/>
</dbReference>
<dbReference type="PANTHER" id="PTHR11786:SF0">
    <property type="entry name" value="ARYLAMINE N-ACETYLTRANSFERASE 4-RELATED"/>
    <property type="match status" value="1"/>
</dbReference>
<proteinExistence type="inferred from homology"/>
<comment type="similarity">
    <text evidence="1 2">Belongs to the arylamine N-acetyltransferase family.</text>
</comment>
<sequence>MTSDEVLILDDATIAAYLERIGAEPPKRPDLDALRHLHERHVMSVPFESIDYHLGKEIYYKDERVVDKIVHQRRGGGCGEINTAFLYLLQSLGYDVTAHHARVWIGGELNAPYNHFMMTVVIDGAMWIVDVGFGKGSRFPVLLDAAEPQPDPHGRFSTRRVSDKATDVLCNGKPQYQFYEGPLSMADFEQVVWWYRTSPDSMLLQNMFCSLPLENGWVILKDDKLTITTGKESRTEVLADDAEILTAYEKWFGVKLDARPTPSPYLKDRVRMAFEEK</sequence>
<comment type="caution">
    <text evidence="3">The sequence shown here is derived from an EMBL/GenBank/DDBJ whole genome shotgun (WGS) entry which is preliminary data.</text>
</comment>
<dbReference type="SUPFAM" id="SSF54001">
    <property type="entry name" value="Cysteine proteinases"/>
    <property type="match status" value="1"/>
</dbReference>
<dbReference type="Pfam" id="PF00797">
    <property type="entry name" value="Acetyltransf_2"/>
    <property type="match status" value="1"/>
</dbReference>
<evidence type="ECO:0000313" key="3">
    <source>
        <dbReference type="EMBL" id="MDT0447152.1"/>
    </source>
</evidence>
<dbReference type="EMBL" id="JAVREV010000027">
    <property type="protein sequence ID" value="MDT0447152.1"/>
    <property type="molecule type" value="Genomic_DNA"/>
</dbReference>
<dbReference type="RefSeq" id="WP_311621274.1">
    <property type="nucleotide sequence ID" value="NZ_JAVREV010000027.1"/>
</dbReference>
<evidence type="ECO:0000313" key="4">
    <source>
        <dbReference type="Proteomes" id="UP001183615"/>
    </source>
</evidence>
<evidence type="ECO:0000256" key="2">
    <source>
        <dbReference type="RuleBase" id="RU003452"/>
    </source>
</evidence>
<dbReference type="Proteomes" id="UP001183615">
    <property type="component" value="Unassembled WGS sequence"/>
</dbReference>
<evidence type="ECO:0000256" key="1">
    <source>
        <dbReference type="ARBA" id="ARBA00006547"/>
    </source>
</evidence>
<organism evidence="3 4">
    <name type="scientific">Streptomyces johnsoniae</name>
    <dbReference type="NCBI Taxonomy" id="3075532"/>
    <lineage>
        <taxon>Bacteria</taxon>
        <taxon>Bacillati</taxon>
        <taxon>Actinomycetota</taxon>
        <taxon>Actinomycetes</taxon>
        <taxon>Kitasatosporales</taxon>
        <taxon>Streptomycetaceae</taxon>
        <taxon>Streptomyces</taxon>
    </lineage>
</organism>
<gene>
    <name evidence="3" type="ORF">RM779_31840</name>
</gene>
<dbReference type="InterPro" id="IPR001447">
    <property type="entry name" value="Arylamine_N-AcTrfase"/>
</dbReference>
<accession>A0ABU2SDV1</accession>